<evidence type="ECO:0000256" key="2">
    <source>
        <dbReference type="ARBA" id="ARBA00022679"/>
    </source>
</evidence>
<dbReference type="GeneID" id="25254455"/>
<evidence type="ECO:0000313" key="7">
    <source>
        <dbReference type="EMBL" id="CDJ37677.1"/>
    </source>
</evidence>
<evidence type="ECO:0000256" key="5">
    <source>
        <dbReference type="ARBA" id="ARBA00022840"/>
    </source>
</evidence>
<dbReference type="PANTHER" id="PTHR45769">
    <property type="entry name" value="ADENOSINE KINASE"/>
    <property type="match status" value="1"/>
</dbReference>
<dbReference type="VEuPathDB" id="ToxoDB:ETH2_1429400"/>
<reference evidence="7" key="1">
    <citation type="submission" date="2013-10" db="EMBL/GenBank/DDBJ databases">
        <title>Genomic analysis of the causative agents of coccidiosis in chickens.</title>
        <authorList>
            <person name="Reid A.J."/>
            <person name="Blake D."/>
            <person name="Billington K."/>
            <person name="Browne H."/>
            <person name="Dunn M."/>
            <person name="Hung S."/>
            <person name="Kawahara F."/>
            <person name="Miranda-Saavedra D."/>
            <person name="Mourier T."/>
            <person name="Nagra H."/>
            <person name="Otto T.D."/>
            <person name="Rawlings N."/>
            <person name="Sanchez A."/>
            <person name="Sanders M."/>
            <person name="Subramaniam C."/>
            <person name="Tay Y."/>
            <person name="Dear P."/>
            <person name="Doerig C."/>
            <person name="Gruber A."/>
            <person name="Parkinson J."/>
            <person name="Shirley M."/>
            <person name="Wan K.L."/>
            <person name="Berriman M."/>
            <person name="Tomley F."/>
            <person name="Pain A."/>
        </authorList>
    </citation>
    <scope>NUCLEOTIDE SEQUENCE [LARGE SCALE GENOMIC DNA]</scope>
    <source>
        <strain evidence="7">Houghton</strain>
    </source>
</reference>
<keyword evidence="4 6" id="KW-0418">Kinase</keyword>
<keyword evidence="5 6" id="KW-0067">ATP-binding</keyword>
<accession>U6KN09</accession>
<dbReference type="VEuPathDB" id="ToxoDB:ETH_00026795"/>
<dbReference type="InterPro" id="IPR001805">
    <property type="entry name" value="Adenokinase"/>
</dbReference>
<dbReference type="GO" id="GO:0005634">
    <property type="term" value="C:nucleus"/>
    <property type="evidence" value="ECO:0007669"/>
    <property type="project" value="TreeGrafter"/>
</dbReference>
<dbReference type="GO" id="GO:0006166">
    <property type="term" value="P:purine ribonucleoside salvage"/>
    <property type="evidence" value="ECO:0007669"/>
    <property type="project" value="UniProtKB-KW"/>
</dbReference>
<dbReference type="InterPro" id="IPR029056">
    <property type="entry name" value="Ribokinase-like"/>
</dbReference>
<organism evidence="7 8">
    <name type="scientific">Eimeria tenella</name>
    <name type="common">Coccidian parasite</name>
    <dbReference type="NCBI Taxonomy" id="5802"/>
    <lineage>
        <taxon>Eukaryota</taxon>
        <taxon>Sar</taxon>
        <taxon>Alveolata</taxon>
        <taxon>Apicomplexa</taxon>
        <taxon>Conoidasida</taxon>
        <taxon>Coccidia</taxon>
        <taxon>Eucoccidiorida</taxon>
        <taxon>Eimeriorina</taxon>
        <taxon>Eimeriidae</taxon>
        <taxon>Eimeria</taxon>
    </lineage>
</organism>
<keyword evidence="6" id="KW-0660">Purine salvage</keyword>
<dbReference type="EC" id="2.7.1.20" evidence="6"/>
<dbReference type="GO" id="GO:0005829">
    <property type="term" value="C:cytosol"/>
    <property type="evidence" value="ECO:0007669"/>
    <property type="project" value="TreeGrafter"/>
</dbReference>
<dbReference type="OrthoDB" id="432447at2759"/>
<evidence type="ECO:0000256" key="3">
    <source>
        <dbReference type="ARBA" id="ARBA00022741"/>
    </source>
</evidence>
<dbReference type="Proteomes" id="UP000030747">
    <property type="component" value="Unassembled WGS sequence"/>
</dbReference>
<comment type="function">
    <text evidence="6">ATP dependent phosphorylation of adenosine and other related nucleoside analogs to monophosphate derivatives.</text>
</comment>
<dbReference type="AlphaFoldDB" id="U6KN09"/>
<dbReference type="GO" id="GO:0044209">
    <property type="term" value="P:AMP salvage"/>
    <property type="evidence" value="ECO:0007669"/>
    <property type="project" value="UniProtKB-UniRule"/>
</dbReference>
<protein>
    <recommendedName>
        <fullName evidence="6">Adenosine kinase</fullName>
        <shortName evidence="6">AK</shortName>
        <ecNumber evidence="6">2.7.1.20</ecNumber>
    </recommendedName>
    <alternativeName>
        <fullName evidence="6">Adenosine 5'-phosphotransferase</fullName>
    </alternativeName>
</protein>
<dbReference type="Gene3D" id="3.30.1110.10">
    <property type="match status" value="1"/>
</dbReference>
<keyword evidence="2 6" id="KW-0808">Transferase</keyword>
<dbReference type="GO" id="GO:0004001">
    <property type="term" value="F:adenosine kinase activity"/>
    <property type="evidence" value="ECO:0007669"/>
    <property type="project" value="UniProtKB-UniRule"/>
</dbReference>
<evidence type="ECO:0000256" key="1">
    <source>
        <dbReference type="ARBA" id="ARBA00010688"/>
    </source>
</evidence>
<dbReference type="EMBL" id="HG673774">
    <property type="protein sequence ID" value="CDJ37677.1"/>
    <property type="molecule type" value="Genomic_DNA"/>
</dbReference>
<comment type="similarity">
    <text evidence="1 6">Belongs to the carbohydrate kinase PfkB family.</text>
</comment>
<keyword evidence="6" id="KW-0460">Magnesium</keyword>
<dbReference type="RefSeq" id="XP_013228515.1">
    <property type="nucleotide sequence ID" value="XM_013373061.1"/>
</dbReference>
<name>U6KN09_EIMTE</name>
<proteinExistence type="inferred from homology"/>
<keyword evidence="3 6" id="KW-0547">Nucleotide-binding</keyword>
<sequence length="93" mass="10234">MVLLSACNPLLDIVAEVPRELLQQFDLPFGGAVLAAEKQIELFSKIPKDFECSFLAGGCGQNTVRVYQALCGNKVRSNQLFSNFSSFANFPFL</sequence>
<dbReference type="GO" id="GO:0006144">
    <property type="term" value="P:purine nucleobase metabolic process"/>
    <property type="evidence" value="ECO:0007669"/>
    <property type="project" value="TreeGrafter"/>
</dbReference>
<gene>
    <name evidence="7" type="ORF">ETH_00026795</name>
</gene>
<evidence type="ECO:0000313" key="8">
    <source>
        <dbReference type="Proteomes" id="UP000030747"/>
    </source>
</evidence>
<keyword evidence="8" id="KW-1185">Reference proteome</keyword>
<evidence type="ECO:0000256" key="4">
    <source>
        <dbReference type="ARBA" id="ARBA00022777"/>
    </source>
</evidence>
<comment type="catalytic activity">
    <reaction evidence="6">
        <text>adenosine + ATP = AMP + ADP + H(+)</text>
        <dbReference type="Rhea" id="RHEA:20824"/>
        <dbReference type="ChEBI" id="CHEBI:15378"/>
        <dbReference type="ChEBI" id="CHEBI:16335"/>
        <dbReference type="ChEBI" id="CHEBI:30616"/>
        <dbReference type="ChEBI" id="CHEBI:456215"/>
        <dbReference type="ChEBI" id="CHEBI:456216"/>
        <dbReference type="EC" id="2.7.1.20"/>
    </reaction>
</comment>
<dbReference type="SUPFAM" id="SSF53613">
    <property type="entry name" value="Ribokinase-like"/>
    <property type="match status" value="1"/>
</dbReference>
<reference evidence="7" key="2">
    <citation type="submission" date="2013-10" db="EMBL/GenBank/DDBJ databases">
        <authorList>
            <person name="Aslett M."/>
        </authorList>
    </citation>
    <scope>NUCLEOTIDE SEQUENCE [LARGE SCALE GENOMIC DNA]</scope>
    <source>
        <strain evidence="7">Houghton</strain>
    </source>
</reference>
<dbReference type="PANTHER" id="PTHR45769:SF3">
    <property type="entry name" value="ADENOSINE KINASE"/>
    <property type="match status" value="1"/>
</dbReference>
<dbReference type="GO" id="GO:0005524">
    <property type="term" value="F:ATP binding"/>
    <property type="evidence" value="ECO:0007669"/>
    <property type="project" value="UniProtKB-UniRule"/>
</dbReference>
<dbReference type="Gene3D" id="3.40.1190.20">
    <property type="match status" value="1"/>
</dbReference>
<comment type="pathway">
    <text evidence="6">Purine metabolism; AMP biosynthesis via salvage pathway; AMP from adenosine: step 1/1.</text>
</comment>
<evidence type="ECO:0000256" key="6">
    <source>
        <dbReference type="RuleBase" id="RU368116"/>
    </source>
</evidence>
<comment type="cofactor">
    <cofactor evidence="6">
        <name>Mg(2+)</name>
        <dbReference type="ChEBI" id="CHEBI:18420"/>
    </cofactor>
</comment>